<dbReference type="Proteomes" id="UP000190460">
    <property type="component" value="Unassembled WGS sequence"/>
</dbReference>
<name>A0A1T4X0T2_9GAMM</name>
<sequence length="239" mass="26441">MDPTSKSKASSVILPSLIGSTSRHKPILVAITGSFKFSGEDKTDFVSPNGSPTEQIFLAAQKIAKFIYQDIDGQFITPGSTCESSVKTASDFINNKYQKDDPIIVYGYSNGGRCAMDLVTELQKQKKPVDLLVTVDATDAKSKVFGNHNKTVDTTTPPNVRLHQNFYQNDECGIRKCPSGATMQAESTTSTTVINHRTSLDDLNDENYKNHIHRYMEAINRSEILDSISSTLKYSKENE</sequence>
<dbReference type="RefSeq" id="WP_078922829.1">
    <property type="nucleotide sequence ID" value="NZ_FUYB01000011.1"/>
</dbReference>
<keyword evidence="2" id="KW-1185">Reference proteome</keyword>
<dbReference type="SUPFAM" id="SSF53474">
    <property type="entry name" value="alpha/beta-Hydrolases"/>
    <property type="match status" value="1"/>
</dbReference>
<dbReference type="STRING" id="92487.SAMN02745130_02356"/>
<organism evidence="1 2">
    <name type="scientific">Thiothrix eikelboomii</name>
    <dbReference type="NCBI Taxonomy" id="92487"/>
    <lineage>
        <taxon>Bacteria</taxon>
        <taxon>Pseudomonadati</taxon>
        <taxon>Pseudomonadota</taxon>
        <taxon>Gammaproteobacteria</taxon>
        <taxon>Thiotrichales</taxon>
        <taxon>Thiotrichaceae</taxon>
        <taxon>Thiothrix</taxon>
    </lineage>
</organism>
<dbReference type="InterPro" id="IPR029058">
    <property type="entry name" value="AB_hydrolase_fold"/>
</dbReference>
<dbReference type="OrthoDB" id="5293296at2"/>
<protein>
    <submittedName>
        <fullName evidence="1">Uncharacterized protein</fullName>
    </submittedName>
</protein>
<evidence type="ECO:0000313" key="2">
    <source>
        <dbReference type="Proteomes" id="UP000190460"/>
    </source>
</evidence>
<gene>
    <name evidence="1" type="ORF">SAMN02745130_02356</name>
</gene>
<dbReference type="EMBL" id="FUYB01000011">
    <property type="protein sequence ID" value="SKA83099.1"/>
    <property type="molecule type" value="Genomic_DNA"/>
</dbReference>
<reference evidence="1 2" key="1">
    <citation type="submission" date="2017-02" db="EMBL/GenBank/DDBJ databases">
        <authorList>
            <person name="Peterson S.W."/>
        </authorList>
    </citation>
    <scope>NUCLEOTIDE SEQUENCE [LARGE SCALE GENOMIC DNA]</scope>
    <source>
        <strain evidence="1 2">ATCC 49788</strain>
    </source>
</reference>
<evidence type="ECO:0000313" key="1">
    <source>
        <dbReference type="EMBL" id="SKA83099.1"/>
    </source>
</evidence>
<dbReference type="Gene3D" id="3.40.50.1820">
    <property type="entry name" value="alpha/beta hydrolase"/>
    <property type="match status" value="1"/>
</dbReference>
<proteinExistence type="predicted"/>
<dbReference type="AlphaFoldDB" id="A0A1T4X0T2"/>
<accession>A0A1T4X0T2</accession>